<keyword evidence="3" id="KW-1185">Reference proteome</keyword>
<accession>A0A2K2BYE2</accession>
<protein>
    <submittedName>
        <fullName evidence="2">Uncharacterized protein</fullName>
    </submittedName>
</protein>
<dbReference type="Proteomes" id="UP000006729">
    <property type="component" value="Chromosome 1"/>
</dbReference>
<dbReference type="EMBL" id="CM009290">
    <property type="protein sequence ID" value="PNT54797.1"/>
    <property type="molecule type" value="Genomic_DNA"/>
</dbReference>
<keyword evidence="1" id="KW-0732">Signal</keyword>
<organism evidence="2 3">
    <name type="scientific">Populus trichocarpa</name>
    <name type="common">Western balsam poplar</name>
    <name type="synonym">Populus balsamifera subsp. trichocarpa</name>
    <dbReference type="NCBI Taxonomy" id="3694"/>
    <lineage>
        <taxon>Eukaryota</taxon>
        <taxon>Viridiplantae</taxon>
        <taxon>Streptophyta</taxon>
        <taxon>Embryophyta</taxon>
        <taxon>Tracheophyta</taxon>
        <taxon>Spermatophyta</taxon>
        <taxon>Magnoliopsida</taxon>
        <taxon>eudicotyledons</taxon>
        <taxon>Gunneridae</taxon>
        <taxon>Pentapetalae</taxon>
        <taxon>rosids</taxon>
        <taxon>fabids</taxon>
        <taxon>Malpighiales</taxon>
        <taxon>Salicaceae</taxon>
        <taxon>Saliceae</taxon>
        <taxon>Populus</taxon>
    </lineage>
</organism>
<reference evidence="2 3" key="1">
    <citation type="journal article" date="2006" name="Science">
        <title>The genome of black cottonwood, Populus trichocarpa (Torr. &amp; Gray).</title>
        <authorList>
            <person name="Tuskan G.A."/>
            <person name="Difazio S."/>
            <person name="Jansson S."/>
            <person name="Bohlmann J."/>
            <person name="Grigoriev I."/>
            <person name="Hellsten U."/>
            <person name="Putnam N."/>
            <person name="Ralph S."/>
            <person name="Rombauts S."/>
            <person name="Salamov A."/>
            <person name="Schein J."/>
            <person name="Sterck L."/>
            <person name="Aerts A."/>
            <person name="Bhalerao R.R."/>
            <person name="Bhalerao R.P."/>
            <person name="Blaudez D."/>
            <person name="Boerjan W."/>
            <person name="Brun A."/>
            <person name="Brunner A."/>
            <person name="Busov V."/>
            <person name="Campbell M."/>
            <person name="Carlson J."/>
            <person name="Chalot M."/>
            <person name="Chapman J."/>
            <person name="Chen G.L."/>
            <person name="Cooper D."/>
            <person name="Coutinho P.M."/>
            <person name="Couturier J."/>
            <person name="Covert S."/>
            <person name="Cronk Q."/>
            <person name="Cunningham R."/>
            <person name="Davis J."/>
            <person name="Degroeve S."/>
            <person name="Dejardin A."/>
            <person name="Depamphilis C."/>
            <person name="Detter J."/>
            <person name="Dirks B."/>
            <person name="Dubchak I."/>
            <person name="Duplessis S."/>
            <person name="Ehlting J."/>
            <person name="Ellis B."/>
            <person name="Gendler K."/>
            <person name="Goodstein D."/>
            <person name="Gribskov M."/>
            <person name="Grimwood J."/>
            <person name="Groover A."/>
            <person name="Gunter L."/>
            <person name="Hamberger B."/>
            <person name="Heinze B."/>
            <person name="Helariutta Y."/>
            <person name="Henrissat B."/>
            <person name="Holligan D."/>
            <person name="Holt R."/>
            <person name="Huang W."/>
            <person name="Islam-Faridi N."/>
            <person name="Jones S."/>
            <person name="Jones-Rhoades M."/>
            <person name="Jorgensen R."/>
            <person name="Joshi C."/>
            <person name="Kangasjarvi J."/>
            <person name="Karlsson J."/>
            <person name="Kelleher C."/>
            <person name="Kirkpatrick R."/>
            <person name="Kirst M."/>
            <person name="Kohler A."/>
            <person name="Kalluri U."/>
            <person name="Larimer F."/>
            <person name="Leebens-Mack J."/>
            <person name="Leple J.C."/>
            <person name="Locascio P."/>
            <person name="Lou Y."/>
            <person name="Lucas S."/>
            <person name="Martin F."/>
            <person name="Montanini B."/>
            <person name="Napoli C."/>
            <person name="Nelson D.R."/>
            <person name="Nelson C."/>
            <person name="Nieminen K."/>
            <person name="Nilsson O."/>
            <person name="Pereda V."/>
            <person name="Peter G."/>
            <person name="Philippe R."/>
            <person name="Pilate G."/>
            <person name="Poliakov A."/>
            <person name="Razumovskaya J."/>
            <person name="Richardson P."/>
            <person name="Rinaldi C."/>
            <person name="Ritland K."/>
            <person name="Rouze P."/>
            <person name="Ryaboy D."/>
            <person name="Schmutz J."/>
            <person name="Schrader J."/>
            <person name="Segerman B."/>
            <person name="Shin H."/>
            <person name="Siddiqui A."/>
            <person name="Sterky F."/>
            <person name="Terry A."/>
            <person name="Tsai C.J."/>
            <person name="Uberbacher E."/>
            <person name="Unneberg P."/>
            <person name="Vahala J."/>
            <person name="Wall K."/>
            <person name="Wessler S."/>
            <person name="Yang G."/>
            <person name="Yin T."/>
            <person name="Douglas C."/>
            <person name="Marra M."/>
            <person name="Sandberg G."/>
            <person name="Van de Peer Y."/>
            <person name="Rokhsar D."/>
        </authorList>
    </citation>
    <scope>NUCLEOTIDE SEQUENCE [LARGE SCALE GENOMIC DNA]</scope>
    <source>
        <strain evidence="3">cv. Nisqually</strain>
    </source>
</reference>
<dbReference type="AlphaFoldDB" id="A0A2K2BYE2"/>
<gene>
    <name evidence="2" type="ORF">POPTR_001G158300</name>
</gene>
<feature type="signal peptide" evidence="1">
    <location>
        <begin position="1"/>
        <end position="20"/>
    </location>
</feature>
<evidence type="ECO:0000256" key="1">
    <source>
        <dbReference type="SAM" id="SignalP"/>
    </source>
</evidence>
<name>A0A2K2BYE2_POPTR</name>
<evidence type="ECO:0000313" key="2">
    <source>
        <dbReference type="EMBL" id="PNT54797.1"/>
    </source>
</evidence>
<dbReference type="InParanoid" id="A0A2K2BYE2"/>
<evidence type="ECO:0000313" key="3">
    <source>
        <dbReference type="Proteomes" id="UP000006729"/>
    </source>
</evidence>
<proteinExistence type="predicted"/>
<sequence>MHGGFGFNLLLSLHIYCCLTHKTLFHPSIIIIFRATQNCRHFREIYSTMESMIRVHKESKEMNKIASAN</sequence>
<feature type="chain" id="PRO_5014436380" evidence="1">
    <location>
        <begin position="21"/>
        <end position="69"/>
    </location>
</feature>